<protein>
    <submittedName>
        <fullName evidence="1">Uncharacterized protein</fullName>
    </submittedName>
</protein>
<accession>A0A699XM17</accession>
<proteinExistence type="predicted"/>
<evidence type="ECO:0000313" key="1">
    <source>
        <dbReference type="EMBL" id="GFD58876.1"/>
    </source>
</evidence>
<comment type="caution">
    <text evidence="1">The sequence shown here is derived from an EMBL/GenBank/DDBJ whole genome shotgun (WGS) entry which is preliminary data.</text>
</comment>
<reference evidence="1" key="1">
    <citation type="journal article" date="2019" name="Sci. Rep.">
        <title>Draft genome of Tanacetum cinerariifolium, the natural source of mosquito coil.</title>
        <authorList>
            <person name="Yamashiro T."/>
            <person name="Shiraishi A."/>
            <person name="Satake H."/>
            <person name="Nakayama K."/>
        </authorList>
    </citation>
    <scope>NUCLEOTIDE SEQUENCE</scope>
</reference>
<gene>
    <name evidence="1" type="ORF">Tci_930845</name>
</gene>
<feature type="non-terminal residue" evidence="1">
    <location>
        <position position="1"/>
    </location>
</feature>
<organism evidence="1">
    <name type="scientific">Tanacetum cinerariifolium</name>
    <name type="common">Dalmatian daisy</name>
    <name type="synonym">Chrysanthemum cinerariifolium</name>
    <dbReference type="NCBI Taxonomy" id="118510"/>
    <lineage>
        <taxon>Eukaryota</taxon>
        <taxon>Viridiplantae</taxon>
        <taxon>Streptophyta</taxon>
        <taxon>Embryophyta</taxon>
        <taxon>Tracheophyta</taxon>
        <taxon>Spermatophyta</taxon>
        <taxon>Magnoliopsida</taxon>
        <taxon>eudicotyledons</taxon>
        <taxon>Gunneridae</taxon>
        <taxon>Pentapetalae</taxon>
        <taxon>asterids</taxon>
        <taxon>campanulids</taxon>
        <taxon>Asterales</taxon>
        <taxon>Asteraceae</taxon>
        <taxon>Asteroideae</taxon>
        <taxon>Anthemideae</taxon>
        <taxon>Anthemidinae</taxon>
        <taxon>Tanacetum</taxon>
    </lineage>
</organism>
<sequence length="70" mass="7870">LPRRKRSGQAVAWSTGNSLAFDATKSTSTATSLYNNLTFLPDVAEELKNRPDAVTQKLQKLRELRKSFNM</sequence>
<dbReference type="EMBL" id="BKCJ011858665">
    <property type="protein sequence ID" value="GFD58876.1"/>
    <property type="molecule type" value="Genomic_DNA"/>
</dbReference>
<dbReference type="AlphaFoldDB" id="A0A699XM17"/>
<name>A0A699XM17_TANCI</name>